<dbReference type="SMART" id="SM00355">
    <property type="entry name" value="ZnF_C2H2"/>
    <property type="match status" value="2"/>
</dbReference>
<dbReference type="OMA" id="CKGCKKI"/>
<dbReference type="Gene3D" id="3.30.160.60">
    <property type="entry name" value="Classic Zinc Finger"/>
    <property type="match status" value="1"/>
</dbReference>
<dbReference type="Gramene" id="ONK73106">
    <property type="protein sequence ID" value="ONK73106"/>
    <property type="gene ID" value="A4U43_C04F27320"/>
</dbReference>
<dbReference type="InterPro" id="IPR013087">
    <property type="entry name" value="Znf_C2H2_type"/>
</dbReference>
<dbReference type="PANTHER" id="PTHR47068:SF1">
    <property type="entry name" value="OS02G0659100 PROTEIN"/>
    <property type="match status" value="1"/>
</dbReference>
<dbReference type="EMBL" id="CM007384">
    <property type="protein sequence ID" value="ONK73106.1"/>
    <property type="molecule type" value="Genomic_DNA"/>
</dbReference>
<feature type="domain" description="C2H2-type" evidence="2">
    <location>
        <begin position="95"/>
        <end position="127"/>
    </location>
</feature>
<keyword evidence="1" id="KW-0479">Metal-binding</keyword>
<dbReference type="PROSITE" id="PS50157">
    <property type="entry name" value="ZINC_FINGER_C2H2_2"/>
    <property type="match status" value="2"/>
</dbReference>
<evidence type="ECO:0000256" key="1">
    <source>
        <dbReference type="PROSITE-ProRule" id="PRU00042"/>
    </source>
</evidence>
<evidence type="ECO:0000259" key="2">
    <source>
        <dbReference type="PROSITE" id="PS50157"/>
    </source>
</evidence>
<accession>A0A5P1F3Y6</accession>
<dbReference type="PROSITE" id="PS00028">
    <property type="entry name" value="ZINC_FINGER_C2H2_1"/>
    <property type="match status" value="2"/>
</dbReference>
<keyword evidence="1" id="KW-0862">Zinc</keyword>
<evidence type="ECO:0000313" key="4">
    <source>
        <dbReference type="Proteomes" id="UP000243459"/>
    </source>
</evidence>
<keyword evidence="4" id="KW-1185">Reference proteome</keyword>
<name>A0A5P1F3Y6_ASPOF</name>
<proteinExistence type="predicted"/>
<keyword evidence="1" id="KW-0863">Zinc-finger</keyword>
<dbReference type="PANTHER" id="PTHR47068">
    <property type="entry name" value="OS02G0659100 PROTEIN"/>
    <property type="match status" value="1"/>
</dbReference>
<dbReference type="GO" id="GO:0008270">
    <property type="term" value="F:zinc ion binding"/>
    <property type="evidence" value="ECO:0007669"/>
    <property type="project" value="UniProtKB-KW"/>
</dbReference>
<evidence type="ECO:0000313" key="3">
    <source>
        <dbReference type="EMBL" id="ONK73106.1"/>
    </source>
</evidence>
<dbReference type="Pfam" id="PF13912">
    <property type="entry name" value="zf-C2H2_6"/>
    <property type="match status" value="2"/>
</dbReference>
<reference evidence="4" key="1">
    <citation type="journal article" date="2017" name="Nat. Commun.">
        <title>The asparagus genome sheds light on the origin and evolution of a young Y chromosome.</title>
        <authorList>
            <person name="Harkess A."/>
            <person name="Zhou J."/>
            <person name="Xu C."/>
            <person name="Bowers J.E."/>
            <person name="Van der Hulst R."/>
            <person name="Ayyampalayam S."/>
            <person name="Mercati F."/>
            <person name="Riccardi P."/>
            <person name="McKain M.R."/>
            <person name="Kakrana A."/>
            <person name="Tang H."/>
            <person name="Ray J."/>
            <person name="Groenendijk J."/>
            <person name="Arikit S."/>
            <person name="Mathioni S.M."/>
            <person name="Nakano M."/>
            <person name="Shan H."/>
            <person name="Telgmann-Rauber A."/>
            <person name="Kanno A."/>
            <person name="Yue Z."/>
            <person name="Chen H."/>
            <person name="Li W."/>
            <person name="Chen Y."/>
            <person name="Xu X."/>
            <person name="Zhang Y."/>
            <person name="Luo S."/>
            <person name="Chen H."/>
            <person name="Gao J."/>
            <person name="Mao Z."/>
            <person name="Pires J.C."/>
            <person name="Luo M."/>
            <person name="Kudrna D."/>
            <person name="Wing R.A."/>
            <person name="Meyers B.C."/>
            <person name="Yi K."/>
            <person name="Kong H."/>
            <person name="Lavrijsen P."/>
            <person name="Sunseri F."/>
            <person name="Falavigna A."/>
            <person name="Ye Y."/>
            <person name="Leebens-Mack J.H."/>
            <person name="Chen G."/>
        </authorList>
    </citation>
    <scope>NUCLEOTIDE SEQUENCE [LARGE SCALE GENOMIC DNA]</scope>
    <source>
        <strain evidence="4">cv. DH0086</strain>
    </source>
</reference>
<dbReference type="InterPro" id="IPR036236">
    <property type="entry name" value="Znf_C2H2_sf"/>
</dbReference>
<feature type="domain" description="C2H2-type" evidence="2">
    <location>
        <begin position="15"/>
        <end position="42"/>
    </location>
</feature>
<dbReference type="Proteomes" id="UP000243459">
    <property type="component" value="Chromosome 4"/>
</dbReference>
<organism evidence="3 4">
    <name type="scientific">Asparagus officinalis</name>
    <name type="common">Garden asparagus</name>
    <dbReference type="NCBI Taxonomy" id="4686"/>
    <lineage>
        <taxon>Eukaryota</taxon>
        <taxon>Viridiplantae</taxon>
        <taxon>Streptophyta</taxon>
        <taxon>Embryophyta</taxon>
        <taxon>Tracheophyta</taxon>
        <taxon>Spermatophyta</taxon>
        <taxon>Magnoliopsida</taxon>
        <taxon>Liliopsida</taxon>
        <taxon>Asparagales</taxon>
        <taxon>Asparagaceae</taxon>
        <taxon>Asparagoideae</taxon>
        <taxon>Asparagus</taxon>
    </lineage>
</organism>
<gene>
    <name evidence="3" type="ORF">A4U43_C04F27320</name>
</gene>
<sequence>MVHSAANYTLPKGMFECKACKKVFTSHQALGGHRASHKKVKGCFAAKLDDIDDPPIKDDTAIGNEQNQDVLAMAIVPFNNVPLAVTPLKKKSKVHECSICHRQFASGQALGGHKRCHWITSNSGHDPNPMAKPHHHPQTHQEENNRIGTNHELTLRPMFDASETLDLNLPARHDIGSPLTLDVPTALYLQQPWVDQKKKGVATSGVKDKKEIDNENGGGCSVTNKTDDYIMEDEIDSKVKLAKLSELKDMNVGEESPWLQVGIGSSEKPRDCIFRPKKVVNKIDLSHEG</sequence>
<dbReference type="AlphaFoldDB" id="A0A5P1F3Y6"/>
<dbReference type="SUPFAM" id="SSF57667">
    <property type="entry name" value="beta-beta-alpha zinc fingers"/>
    <property type="match status" value="1"/>
</dbReference>
<protein>
    <recommendedName>
        <fullName evidence="2">C2H2-type domain-containing protein</fullName>
    </recommendedName>
</protein>